<keyword evidence="2" id="KW-1185">Reference proteome</keyword>
<evidence type="ECO:0000313" key="1">
    <source>
        <dbReference type="EMBL" id="MRU15520.1"/>
    </source>
</evidence>
<dbReference type="OrthoDB" id="9800698at2"/>
<keyword evidence="1" id="KW-0808">Transferase</keyword>
<dbReference type="InterPro" id="IPR027417">
    <property type="entry name" value="P-loop_NTPase"/>
</dbReference>
<name>A0A844CY04_9RHOB</name>
<proteinExistence type="predicted"/>
<dbReference type="Gene3D" id="3.40.50.300">
    <property type="entry name" value="P-loop containing nucleotide triphosphate hydrolases"/>
    <property type="match status" value="1"/>
</dbReference>
<dbReference type="RefSeq" id="WP_154150883.1">
    <property type="nucleotide sequence ID" value="NZ_SZWE01000001.1"/>
</dbReference>
<gene>
    <name evidence="1" type="ORF">FDP25_08775</name>
</gene>
<dbReference type="AlphaFoldDB" id="A0A844CY04"/>
<reference evidence="1 2" key="1">
    <citation type="submission" date="2019-05" db="EMBL/GenBank/DDBJ databases">
        <title>Roseovarius bejariae sp. nov., a moderately halophylic bacterium isolated from a saline soil in Rambla Salada (Murcia).</title>
        <authorList>
            <person name="Castro D.J."/>
            <person name="Gomez-Altuve A."/>
            <person name="Reina J.C."/>
            <person name="Rodriguez M."/>
            <person name="Sampedro I."/>
            <person name="Llamas I."/>
            <person name="Martinez-Checa F."/>
        </authorList>
    </citation>
    <scope>NUCLEOTIDE SEQUENCE [LARGE SCALE GENOMIC DNA]</scope>
    <source>
        <strain evidence="1 2">A21</strain>
    </source>
</reference>
<dbReference type="EMBL" id="SZWE01000001">
    <property type="protein sequence ID" value="MRU15520.1"/>
    <property type="molecule type" value="Genomic_DNA"/>
</dbReference>
<evidence type="ECO:0000313" key="2">
    <source>
        <dbReference type="Proteomes" id="UP000564704"/>
    </source>
</evidence>
<protein>
    <submittedName>
        <fullName evidence="1">Sulfotransferase</fullName>
    </submittedName>
</protein>
<accession>A0A844CY04</accession>
<organism evidence="1 2">
    <name type="scientific">Roseovarius bejariae</name>
    <dbReference type="NCBI Taxonomy" id="2576383"/>
    <lineage>
        <taxon>Bacteria</taxon>
        <taxon>Pseudomonadati</taxon>
        <taxon>Pseudomonadota</taxon>
        <taxon>Alphaproteobacteria</taxon>
        <taxon>Rhodobacterales</taxon>
        <taxon>Roseobacteraceae</taxon>
        <taxon>Roseovarius</taxon>
    </lineage>
</organism>
<comment type="caution">
    <text evidence="1">The sequence shown here is derived from an EMBL/GenBank/DDBJ whole genome shotgun (WGS) entry which is preliminary data.</text>
</comment>
<dbReference type="Pfam" id="PF13469">
    <property type="entry name" value="Sulfotransfer_3"/>
    <property type="match status" value="1"/>
</dbReference>
<sequence length="314" mass="34637">MRGSSANSKTTPSVEFTPFAPSPIAIGGLGGSGTRVFAALLRAAGVHIGDCLNAALDNLWFTVLFKRAAWGRPDVAQAPDPADIARSIDLFHRAMTVGLADSLTQAEQDLLEGLRRDLIPIGDWQCGARSVHADNLVASSVPENGDTLLWGWKEPNTHVFLPHLDQQIPGLRYIHIVRNGLDMAFSKNTWQVRHWAHLYQVPEDPDVPLPVRQLRYWIAANTAAISYGMSHMAGRFMVVEYEDFCARPAQHWIRIQKFLGLPADRPLPEGLVEPSTIGRSADHDLSDFTQDTLTRAHALQSEVGKLGRPLCDQT</sequence>
<dbReference type="Proteomes" id="UP000564704">
    <property type="component" value="Unassembled WGS sequence"/>
</dbReference>
<dbReference type="GO" id="GO:0016740">
    <property type="term" value="F:transferase activity"/>
    <property type="evidence" value="ECO:0007669"/>
    <property type="project" value="UniProtKB-KW"/>
</dbReference>
<dbReference type="SUPFAM" id="SSF52540">
    <property type="entry name" value="P-loop containing nucleoside triphosphate hydrolases"/>
    <property type="match status" value="1"/>
</dbReference>